<feature type="binding site" evidence="5">
    <location>
        <position position="81"/>
    </location>
    <ligand>
        <name>ATP</name>
        <dbReference type="ChEBI" id="CHEBI:30616"/>
    </ligand>
</feature>
<dbReference type="InterPro" id="IPR020575">
    <property type="entry name" value="Hsp90_N"/>
</dbReference>
<sequence length="633" mass="71965">MTTGKINVSVENIFPLIKKFLYSDHEIFLRELISNGTDATLKLKHLTSIGEANVEYGTPIIEVKIDKEGKKIHIIDQGLGMTADEVEKYINQVAFSGAEEFLDKYKDSAKDSGIIGHFGLGFYSAFMVAEKVEIITKSYKDEPAAHWTCDGSPEFTLEPADKTTRGTEIILHVAEDSLEFLEEFKISGLLNKYNKFMPIPIKFGTKKEKIEQKKGEFVESEDKENTFTEVEVDNIINNPNPAWTKQPTELSDADYKDFYREMYPMQFEEPLFHIHLNVDYPFNLTGILYFPKLGSDMQIQKDKIQLFQNQVYVTDNVEGIVPEFLMMLRGVVDSPDIPLNVSRSGLQADGAVKKISNYITRKVADKLKSLFNENREDFEQKWNDIKIVLEYGMLSEDKFYEKAGAFVLYPTVDDKYFTLEELKENLKEKQTDKDGKLVVLYAGNKEAQHSYIEIAKDKGYEVLLLDSPIISHLIQKIEGDNSGMHFVRVDSDHIDNLIKKEESTISKLSEDEKESLKTVLETIVPKQTYTVQLEALDSEAAPFIITQPEFMRRMKEMSQSGGGGMFGMGNMPEMYNLVVNTNSDLATSILNHKDKSAQESLVKQALDLAKLSQNLLKGEALTAFVKRSFDLIK</sequence>
<dbReference type="FunFam" id="3.30.230.80:FF:000008">
    <property type="entry name" value="Molecular chaperone HtpG"/>
    <property type="match status" value="1"/>
</dbReference>
<keyword evidence="4" id="KW-0143">Chaperone</keyword>
<dbReference type="Pfam" id="PF00183">
    <property type="entry name" value="HSP90"/>
    <property type="match status" value="1"/>
</dbReference>
<feature type="binding site" evidence="5">
    <location>
        <position position="35"/>
    </location>
    <ligand>
        <name>ATP</name>
        <dbReference type="ChEBI" id="CHEBI:30616"/>
    </ligand>
</feature>
<dbReference type="Gene3D" id="3.40.50.11260">
    <property type="match status" value="1"/>
</dbReference>
<dbReference type="Gene3D" id="3.30.230.80">
    <property type="match status" value="1"/>
</dbReference>
<dbReference type="GO" id="GO:0005524">
    <property type="term" value="F:ATP binding"/>
    <property type="evidence" value="ECO:0007669"/>
    <property type="project" value="UniProtKB-KW"/>
</dbReference>
<protein>
    <submittedName>
        <fullName evidence="6">Molecular chaperone HtpG</fullName>
    </submittedName>
</protein>
<feature type="binding site" evidence="5">
    <location>
        <position position="343"/>
    </location>
    <ligand>
        <name>ATP</name>
        <dbReference type="ChEBI" id="CHEBI:30616"/>
    </ligand>
</feature>
<dbReference type="InterPro" id="IPR020568">
    <property type="entry name" value="Ribosomal_Su5_D2-typ_SF"/>
</dbReference>
<dbReference type="PIRSF" id="PIRSF002583">
    <property type="entry name" value="Hsp90"/>
    <property type="match status" value="1"/>
</dbReference>
<evidence type="ECO:0000256" key="3">
    <source>
        <dbReference type="ARBA" id="ARBA00022840"/>
    </source>
</evidence>
<reference evidence="6 7" key="1">
    <citation type="submission" date="2018-04" db="EMBL/GenBank/DDBJ databases">
        <title>Flavobacterium sp. nov., isolated from glacier ice.</title>
        <authorList>
            <person name="Liu Q."/>
            <person name="Xin Y.-H."/>
        </authorList>
    </citation>
    <scope>NUCLEOTIDE SEQUENCE [LARGE SCALE GENOMIC DNA]</scope>
    <source>
        <strain evidence="6 7">LB2P30</strain>
    </source>
</reference>
<dbReference type="NCBIfam" id="NF003555">
    <property type="entry name" value="PRK05218.1"/>
    <property type="match status" value="1"/>
</dbReference>
<dbReference type="SUPFAM" id="SSF55874">
    <property type="entry name" value="ATPase domain of HSP90 chaperone/DNA topoisomerase II/histidine kinase"/>
    <property type="match status" value="1"/>
</dbReference>
<accession>A0A2U1JM61</accession>
<feature type="binding site" evidence="5">
    <location>
        <position position="31"/>
    </location>
    <ligand>
        <name>ATP</name>
        <dbReference type="ChEBI" id="CHEBI:30616"/>
    </ligand>
</feature>
<feature type="binding site" evidence="5">
    <location>
        <begin position="96"/>
        <end position="97"/>
    </location>
    <ligand>
        <name>ATP</name>
        <dbReference type="ChEBI" id="CHEBI:30616"/>
    </ligand>
</feature>
<dbReference type="GO" id="GO:0051082">
    <property type="term" value="F:unfolded protein binding"/>
    <property type="evidence" value="ECO:0007669"/>
    <property type="project" value="InterPro"/>
</dbReference>
<dbReference type="PANTHER" id="PTHR11528">
    <property type="entry name" value="HEAT SHOCK PROTEIN 90 FAMILY MEMBER"/>
    <property type="match status" value="1"/>
</dbReference>
<dbReference type="Gene3D" id="3.30.565.10">
    <property type="entry name" value="Histidine kinase-like ATPase, C-terminal domain"/>
    <property type="match status" value="1"/>
</dbReference>
<evidence type="ECO:0000313" key="6">
    <source>
        <dbReference type="EMBL" id="PWA06069.1"/>
    </source>
</evidence>
<evidence type="ECO:0000256" key="5">
    <source>
        <dbReference type="PIRSR" id="PIRSR002583-1"/>
    </source>
</evidence>
<proteinExistence type="inferred from homology"/>
<feature type="binding site" evidence="5">
    <location>
        <position position="76"/>
    </location>
    <ligand>
        <name>ATP</name>
        <dbReference type="ChEBI" id="CHEBI:30616"/>
    </ligand>
</feature>
<dbReference type="InterPro" id="IPR019805">
    <property type="entry name" value="Heat_shock_protein_90_CS"/>
</dbReference>
<evidence type="ECO:0000256" key="4">
    <source>
        <dbReference type="ARBA" id="ARBA00023186"/>
    </source>
</evidence>
<dbReference type="EMBL" id="QCZH01000028">
    <property type="protein sequence ID" value="PWA06069.1"/>
    <property type="molecule type" value="Genomic_DNA"/>
</dbReference>
<name>A0A2U1JM61_9FLAO</name>
<keyword evidence="3 5" id="KW-0067">ATP-binding</keyword>
<organism evidence="6 7">
    <name type="scientific">Flavobacterium laiguense</name>
    <dbReference type="NCBI Taxonomy" id="2169409"/>
    <lineage>
        <taxon>Bacteria</taxon>
        <taxon>Pseudomonadati</taxon>
        <taxon>Bacteroidota</taxon>
        <taxon>Flavobacteriia</taxon>
        <taxon>Flavobacteriales</taxon>
        <taxon>Flavobacteriaceae</taxon>
        <taxon>Flavobacterium</taxon>
    </lineage>
</organism>
<comment type="caution">
    <text evidence="6">The sequence shown here is derived from an EMBL/GenBank/DDBJ whole genome shotgun (WGS) entry which is preliminary data.</text>
</comment>
<dbReference type="SUPFAM" id="SSF54211">
    <property type="entry name" value="Ribosomal protein S5 domain 2-like"/>
    <property type="match status" value="1"/>
</dbReference>
<comment type="similarity">
    <text evidence="1">Belongs to the heat shock protein 90 family.</text>
</comment>
<dbReference type="InterPro" id="IPR036890">
    <property type="entry name" value="HATPase_C_sf"/>
</dbReference>
<dbReference type="AlphaFoldDB" id="A0A2U1JM61"/>
<dbReference type="RefSeq" id="WP_116764609.1">
    <property type="nucleotide sequence ID" value="NZ_QCZH01000028.1"/>
</dbReference>
<dbReference type="GO" id="GO:0016887">
    <property type="term" value="F:ATP hydrolysis activity"/>
    <property type="evidence" value="ECO:0007669"/>
    <property type="project" value="InterPro"/>
</dbReference>
<evidence type="ECO:0000256" key="1">
    <source>
        <dbReference type="ARBA" id="ARBA00008239"/>
    </source>
</evidence>
<evidence type="ECO:0000313" key="7">
    <source>
        <dbReference type="Proteomes" id="UP000245618"/>
    </source>
</evidence>
<evidence type="ECO:0000256" key="2">
    <source>
        <dbReference type="ARBA" id="ARBA00022741"/>
    </source>
</evidence>
<dbReference type="PROSITE" id="PS00298">
    <property type="entry name" value="HSP90"/>
    <property type="match status" value="1"/>
</dbReference>
<dbReference type="Proteomes" id="UP000245618">
    <property type="component" value="Unassembled WGS sequence"/>
</dbReference>
<dbReference type="GO" id="GO:0140662">
    <property type="term" value="F:ATP-dependent protein folding chaperone"/>
    <property type="evidence" value="ECO:0007669"/>
    <property type="project" value="InterPro"/>
</dbReference>
<dbReference type="PRINTS" id="PR00775">
    <property type="entry name" value="HEATSHOCK90"/>
</dbReference>
<feature type="binding site" evidence="5">
    <location>
        <position position="167"/>
    </location>
    <ligand>
        <name>ATP</name>
        <dbReference type="ChEBI" id="CHEBI:30616"/>
    </ligand>
</feature>
<dbReference type="Pfam" id="PF13589">
    <property type="entry name" value="HATPase_c_3"/>
    <property type="match status" value="1"/>
</dbReference>
<dbReference type="Gene3D" id="1.20.120.790">
    <property type="entry name" value="Heat shock protein 90, C-terminal domain"/>
    <property type="match status" value="1"/>
</dbReference>
<dbReference type="OrthoDB" id="9802640at2"/>
<gene>
    <name evidence="6" type="ORF">DB891_16110</name>
</gene>
<keyword evidence="2 5" id="KW-0547">Nucleotide-binding</keyword>
<dbReference type="InterPro" id="IPR037196">
    <property type="entry name" value="HSP90_C"/>
</dbReference>
<keyword evidence="7" id="KW-1185">Reference proteome</keyword>
<dbReference type="CDD" id="cd16927">
    <property type="entry name" value="HATPase_Hsp90-like"/>
    <property type="match status" value="1"/>
</dbReference>
<dbReference type="InterPro" id="IPR001404">
    <property type="entry name" value="Hsp90_fam"/>
</dbReference>